<evidence type="ECO:0000313" key="1">
    <source>
        <dbReference type="EnsemblPlants" id="MELO3C003247.2.1"/>
    </source>
</evidence>
<reference evidence="1" key="1">
    <citation type="submission" date="2023-03" db="UniProtKB">
        <authorList>
            <consortium name="EnsemblPlants"/>
        </authorList>
    </citation>
    <scope>IDENTIFICATION</scope>
</reference>
<protein>
    <submittedName>
        <fullName evidence="1">Uncharacterized protein</fullName>
    </submittedName>
</protein>
<dbReference type="EnsemblPlants" id="MELO3C003247.2.1">
    <property type="protein sequence ID" value="MELO3C003247.2.1"/>
    <property type="gene ID" value="MELO3C003247.2"/>
</dbReference>
<sequence length="52" mass="5792">MELFECSRLSAADLLTSRVVARVDLCQSSSAAVVRVDRRRSSLAVIVRVSRR</sequence>
<accession>A0A9I9CGG9</accession>
<dbReference type="AlphaFoldDB" id="A0A9I9CGG9"/>
<proteinExistence type="predicted"/>
<dbReference type="Gramene" id="MELO3C003247.2.1">
    <property type="protein sequence ID" value="MELO3C003247.2.1"/>
    <property type="gene ID" value="MELO3C003247.2"/>
</dbReference>
<organism evidence="1">
    <name type="scientific">Cucumis melo</name>
    <name type="common">Muskmelon</name>
    <dbReference type="NCBI Taxonomy" id="3656"/>
    <lineage>
        <taxon>Eukaryota</taxon>
        <taxon>Viridiplantae</taxon>
        <taxon>Streptophyta</taxon>
        <taxon>Embryophyta</taxon>
        <taxon>Tracheophyta</taxon>
        <taxon>Spermatophyta</taxon>
        <taxon>Magnoliopsida</taxon>
        <taxon>eudicotyledons</taxon>
        <taxon>Gunneridae</taxon>
        <taxon>Pentapetalae</taxon>
        <taxon>rosids</taxon>
        <taxon>fabids</taxon>
        <taxon>Cucurbitales</taxon>
        <taxon>Cucurbitaceae</taxon>
        <taxon>Benincaseae</taxon>
        <taxon>Cucumis</taxon>
    </lineage>
</organism>
<name>A0A9I9CGG9_CUCME</name>